<dbReference type="InterPro" id="IPR026992">
    <property type="entry name" value="DIOX_N"/>
</dbReference>
<proteinExistence type="inferred from homology"/>
<keyword evidence="4" id="KW-0560">Oxidoreductase</keyword>
<dbReference type="InterPro" id="IPR027443">
    <property type="entry name" value="IPNS-like_sf"/>
</dbReference>
<keyword evidence="3 4" id="KW-0408">Iron</keyword>
<keyword evidence="7" id="KW-1185">Reference proteome</keyword>
<dbReference type="InterPro" id="IPR044861">
    <property type="entry name" value="IPNS-like_FE2OG_OXY"/>
</dbReference>
<evidence type="ECO:0000256" key="2">
    <source>
        <dbReference type="ARBA" id="ARBA00022723"/>
    </source>
</evidence>
<dbReference type="EMBL" id="OZ020111">
    <property type="protein sequence ID" value="CAK9264288.1"/>
    <property type="molecule type" value="Genomic_DNA"/>
</dbReference>
<dbReference type="Proteomes" id="UP001497444">
    <property type="component" value="Chromosome 16"/>
</dbReference>
<organism evidence="6 7">
    <name type="scientific">Sphagnum jensenii</name>
    <dbReference type="NCBI Taxonomy" id="128206"/>
    <lineage>
        <taxon>Eukaryota</taxon>
        <taxon>Viridiplantae</taxon>
        <taxon>Streptophyta</taxon>
        <taxon>Embryophyta</taxon>
        <taxon>Bryophyta</taxon>
        <taxon>Sphagnophytina</taxon>
        <taxon>Sphagnopsida</taxon>
        <taxon>Sphagnales</taxon>
        <taxon>Sphagnaceae</taxon>
        <taxon>Sphagnum</taxon>
    </lineage>
</organism>
<dbReference type="PROSITE" id="PS51471">
    <property type="entry name" value="FE2OG_OXY"/>
    <property type="match status" value="1"/>
</dbReference>
<name>A0ABP0WBR0_9BRYO</name>
<gene>
    <name evidence="6" type="ORF">CSSPJE1EN1_LOCUS9766</name>
</gene>
<evidence type="ECO:0000256" key="4">
    <source>
        <dbReference type="RuleBase" id="RU003682"/>
    </source>
</evidence>
<reference evidence="6" key="1">
    <citation type="submission" date="2024-02" db="EMBL/GenBank/DDBJ databases">
        <authorList>
            <consortium name="ELIXIR-Norway"/>
            <consortium name="Elixir Norway"/>
        </authorList>
    </citation>
    <scope>NUCLEOTIDE SEQUENCE</scope>
</reference>
<sequence length="444" mass="49328">MVAWIPVTGREAEEFLHSVSIRNGKDVQGASKAMKAIEARSASHHDEEVAKFLVPLTEQSTFLPHWEYCHDIPLIDLSSLDHNDHRRDATDTTAALVKAAASWGVFQVVNHGLSMSVLEGAMAMTKEFFVMPEEEKQAYAQDYENGPFQGYKSTLDSFHMTRNLGSQLEYILHPESLSIKDNWPSTPAAYKDVFEEFGKGVYKLLTRIADLLLVGLGISTTSKTSGMLKGNLIQTLRLGHYEPCLQPEMALGHTPHLDHTLLTALVQDDTGGLEVNKDGHWYKVAPIPGAIIILLGDQIQTITNDNFKAVQHRVVLNPDSSRISIVCGITPGLDEIVSPALELVDDTHPALYHPYSYADFRLAQFQNWYTGQDALEKFRVELHEGGTTDTASKSPTISLDSPLNVTTTIKPSNWNPKSNNHIIQSHQDLEFQTPIFFKQGTLVA</sequence>
<evidence type="ECO:0000256" key="3">
    <source>
        <dbReference type="ARBA" id="ARBA00023004"/>
    </source>
</evidence>
<evidence type="ECO:0000313" key="7">
    <source>
        <dbReference type="Proteomes" id="UP001497444"/>
    </source>
</evidence>
<dbReference type="PANTHER" id="PTHR47991">
    <property type="entry name" value="OXOGLUTARATE/IRON-DEPENDENT DIOXYGENASE"/>
    <property type="match status" value="1"/>
</dbReference>
<dbReference type="Pfam" id="PF14226">
    <property type="entry name" value="DIOX_N"/>
    <property type="match status" value="1"/>
</dbReference>
<comment type="similarity">
    <text evidence="1 4">Belongs to the iron/ascorbate-dependent oxidoreductase family.</text>
</comment>
<evidence type="ECO:0000259" key="5">
    <source>
        <dbReference type="PROSITE" id="PS51471"/>
    </source>
</evidence>
<protein>
    <recommendedName>
        <fullName evidence="5">Fe2OG dioxygenase domain-containing protein</fullName>
    </recommendedName>
</protein>
<evidence type="ECO:0000256" key="1">
    <source>
        <dbReference type="ARBA" id="ARBA00008056"/>
    </source>
</evidence>
<dbReference type="InterPro" id="IPR005123">
    <property type="entry name" value="Oxoglu/Fe-dep_dioxygenase_dom"/>
</dbReference>
<accession>A0ABP0WBR0</accession>
<dbReference type="Pfam" id="PF03171">
    <property type="entry name" value="2OG-FeII_Oxy"/>
    <property type="match status" value="1"/>
</dbReference>
<evidence type="ECO:0000313" key="6">
    <source>
        <dbReference type="EMBL" id="CAK9264288.1"/>
    </source>
</evidence>
<dbReference type="SUPFAM" id="SSF51197">
    <property type="entry name" value="Clavaminate synthase-like"/>
    <property type="match status" value="1"/>
</dbReference>
<dbReference type="Gene3D" id="2.60.120.330">
    <property type="entry name" value="B-lactam Antibiotic, Isopenicillin N Synthase, Chain"/>
    <property type="match status" value="1"/>
</dbReference>
<feature type="domain" description="Fe2OG dioxygenase" evidence="5">
    <location>
        <begin position="232"/>
        <end position="331"/>
    </location>
</feature>
<dbReference type="InterPro" id="IPR050295">
    <property type="entry name" value="Plant_2OG-oxidoreductases"/>
</dbReference>
<keyword evidence="2 4" id="KW-0479">Metal-binding</keyword>